<dbReference type="InterPro" id="IPR020622">
    <property type="entry name" value="Ala_racemase_pyridoxalP-BS"/>
</dbReference>
<comment type="catalytic activity">
    <reaction evidence="4">
        <text>L-alanine = D-alanine</text>
        <dbReference type="Rhea" id="RHEA:20249"/>
        <dbReference type="ChEBI" id="CHEBI:57416"/>
        <dbReference type="ChEBI" id="CHEBI:57972"/>
        <dbReference type="EC" id="5.1.1.1"/>
    </reaction>
</comment>
<evidence type="ECO:0000256" key="3">
    <source>
        <dbReference type="ARBA" id="ARBA00023235"/>
    </source>
</evidence>
<dbReference type="PANTHER" id="PTHR30511">
    <property type="entry name" value="ALANINE RACEMASE"/>
    <property type="match status" value="1"/>
</dbReference>
<comment type="pathway">
    <text evidence="4">Amino-acid biosynthesis; D-alanine biosynthesis; D-alanine from L-alanine: step 1/1.</text>
</comment>
<feature type="active site" description="Proton acceptor; specific for D-alanine" evidence="4">
    <location>
        <position position="39"/>
    </location>
</feature>
<proteinExistence type="inferred from homology"/>
<dbReference type="FunFam" id="3.20.20.10:FF:000002">
    <property type="entry name" value="Alanine racemase"/>
    <property type="match status" value="1"/>
</dbReference>
<dbReference type="SUPFAM" id="SSF50621">
    <property type="entry name" value="Alanine racemase C-terminal domain-like"/>
    <property type="match status" value="1"/>
</dbReference>
<keyword evidence="2 4" id="KW-0663">Pyridoxal phosphate</keyword>
<dbReference type="Proteomes" id="UP000194154">
    <property type="component" value="Chromosome"/>
</dbReference>
<evidence type="ECO:0000256" key="1">
    <source>
        <dbReference type="ARBA" id="ARBA00001933"/>
    </source>
</evidence>
<name>A0A1W7AEI1_9STAP</name>
<dbReference type="AlphaFoldDB" id="A0A1W7AEI1"/>
<dbReference type="GeneID" id="35296327"/>
<dbReference type="GO" id="GO:0008784">
    <property type="term" value="F:alanine racemase activity"/>
    <property type="evidence" value="ECO:0007669"/>
    <property type="project" value="UniProtKB-UniRule"/>
</dbReference>
<reference evidence="8 9" key="1">
    <citation type="journal article" date="2017" name="Int. J. Syst. Evol. Microbiol.">
        <title>Macrococcus canis sp. nov., a skin bacterium associated with infections in dogs.</title>
        <authorList>
            <person name="Gobeli Brawand S."/>
            <person name="Cotting K."/>
            <person name="Gomez-Sanz E."/>
            <person name="Collaud A."/>
            <person name="Thomann A."/>
            <person name="Brodard I."/>
            <person name="Rodriguez-Campos S."/>
            <person name="Strauss C."/>
            <person name="Perreten V."/>
        </authorList>
    </citation>
    <scope>NUCLEOTIDE SEQUENCE [LARGE SCALE GENOMIC DNA]</scope>
    <source>
        <strain evidence="8 9">KM45013</strain>
    </source>
</reference>
<accession>A0A1W7AEI1</accession>
<feature type="domain" description="Alanine racemase C-terminal" evidence="7">
    <location>
        <begin position="242"/>
        <end position="367"/>
    </location>
</feature>
<dbReference type="NCBIfam" id="TIGR00492">
    <property type="entry name" value="alr"/>
    <property type="match status" value="1"/>
</dbReference>
<comment type="cofactor">
    <cofactor evidence="1 4 5">
        <name>pyridoxal 5'-phosphate</name>
        <dbReference type="ChEBI" id="CHEBI:597326"/>
    </cofactor>
</comment>
<dbReference type="GO" id="GO:0030632">
    <property type="term" value="P:D-alanine biosynthetic process"/>
    <property type="evidence" value="ECO:0007669"/>
    <property type="project" value="UniProtKB-UniRule"/>
</dbReference>
<protein>
    <recommendedName>
        <fullName evidence="4">Alanine racemase</fullName>
        <ecNumber evidence="4">5.1.1.1</ecNumber>
    </recommendedName>
</protein>
<dbReference type="Pfam" id="PF01168">
    <property type="entry name" value="Ala_racemase_N"/>
    <property type="match status" value="1"/>
</dbReference>
<dbReference type="GO" id="GO:0005829">
    <property type="term" value="C:cytosol"/>
    <property type="evidence" value="ECO:0007669"/>
    <property type="project" value="TreeGrafter"/>
</dbReference>
<keyword evidence="3 4" id="KW-0413">Isomerase</keyword>
<dbReference type="SMART" id="SM01005">
    <property type="entry name" value="Ala_racemase_C"/>
    <property type="match status" value="1"/>
</dbReference>
<dbReference type="InterPro" id="IPR009006">
    <property type="entry name" value="Ala_racemase/Decarboxylase_C"/>
</dbReference>
<dbReference type="InterPro" id="IPR029066">
    <property type="entry name" value="PLP-binding_barrel"/>
</dbReference>
<dbReference type="KEGG" id="mcak:MCCS_22440"/>
<evidence type="ECO:0000313" key="8">
    <source>
        <dbReference type="EMBL" id="ARQ07826.1"/>
    </source>
</evidence>
<feature type="binding site" evidence="4 6">
    <location>
        <position position="310"/>
    </location>
    <ligand>
        <name>substrate</name>
    </ligand>
</feature>
<feature type="binding site" evidence="4 6">
    <location>
        <position position="137"/>
    </location>
    <ligand>
        <name>substrate</name>
    </ligand>
</feature>
<dbReference type="InterPro" id="IPR001608">
    <property type="entry name" value="Ala_racemase_N"/>
</dbReference>
<comment type="function">
    <text evidence="4">Catalyzes the interconversion of L-alanine and D-alanine. May also act on other amino acids.</text>
</comment>
<dbReference type="CDD" id="cd00430">
    <property type="entry name" value="PLPDE_III_AR"/>
    <property type="match status" value="1"/>
</dbReference>
<dbReference type="PRINTS" id="PR00992">
    <property type="entry name" value="ALARACEMASE"/>
</dbReference>
<dbReference type="HAMAP" id="MF_01201">
    <property type="entry name" value="Ala_racemase"/>
    <property type="match status" value="1"/>
</dbReference>
<dbReference type="InterPro" id="IPR011079">
    <property type="entry name" value="Ala_racemase_C"/>
</dbReference>
<dbReference type="Pfam" id="PF00842">
    <property type="entry name" value="Ala_racemase_C"/>
    <property type="match status" value="1"/>
</dbReference>
<gene>
    <name evidence="8" type="primary">alr1</name>
    <name evidence="8" type="ORF">MCCS_22440</name>
</gene>
<dbReference type="UniPathway" id="UPA00042">
    <property type="reaction ID" value="UER00497"/>
</dbReference>
<evidence type="ECO:0000256" key="4">
    <source>
        <dbReference type="HAMAP-Rule" id="MF_01201"/>
    </source>
</evidence>
<keyword evidence="9" id="KW-1185">Reference proteome</keyword>
<dbReference type="InterPro" id="IPR000821">
    <property type="entry name" value="Ala_racemase"/>
</dbReference>
<sequence length="380" mass="42311">MSDRYYRPTFVNVNLDAIRNNFKQIEKLHPNKTVIAVIKANGYGLGSVNIAKHLMASGTEFFAVATLDEAIELRMHGIKAKILVLGVIEPKHIRQASRHRLALTAPDALWIEEASCYIEEEDKPVWLHIKVDSGMGRIGVQTKQAYDAAVDKVNAVEQFILEGVYTHFSSADEENALTEQAYTKFLGIISDNKPQYIHCQNSAATMRYDCSECNAVRLGISLYGYYPSEFIRAISNVKLQPAAQLVSTACFIKQIKAGDTVSYGATYTAQGDEVVATFPIGYADGLPRAMQGYNINLEGNEVPIIGRVCMDQMMARVPEDTQLGAQCIIIDDNADSNQSLERVAQQLGTITYEVLTSLSRRLPKRYYIGDDVEVYNELMK</sequence>
<dbReference type="PROSITE" id="PS00395">
    <property type="entry name" value="ALANINE_RACEMASE"/>
    <property type="match status" value="1"/>
</dbReference>
<organism evidence="8 9">
    <name type="scientific">Macrococcoides canis</name>
    <dbReference type="NCBI Taxonomy" id="1855823"/>
    <lineage>
        <taxon>Bacteria</taxon>
        <taxon>Bacillati</taxon>
        <taxon>Bacillota</taxon>
        <taxon>Bacilli</taxon>
        <taxon>Bacillales</taxon>
        <taxon>Staphylococcaceae</taxon>
        <taxon>Macrococcoides</taxon>
    </lineage>
</organism>
<dbReference type="OrthoDB" id="9813814at2"/>
<dbReference type="SUPFAM" id="SSF51419">
    <property type="entry name" value="PLP-binding barrel"/>
    <property type="match status" value="1"/>
</dbReference>
<feature type="modified residue" description="N6-(pyridoxal phosphate)lysine" evidence="4 5">
    <location>
        <position position="39"/>
    </location>
</feature>
<dbReference type="GO" id="GO:0030170">
    <property type="term" value="F:pyridoxal phosphate binding"/>
    <property type="evidence" value="ECO:0007669"/>
    <property type="project" value="UniProtKB-UniRule"/>
</dbReference>
<dbReference type="EMBL" id="CP021059">
    <property type="protein sequence ID" value="ARQ07826.1"/>
    <property type="molecule type" value="Genomic_DNA"/>
</dbReference>
<dbReference type="STRING" id="1855823.MCCS_22440"/>
<dbReference type="EC" id="5.1.1.1" evidence="4"/>
<dbReference type="PANTHER" id="PTHR30511:SF0">
    <property type="entry name" value="ALANINE RACEMASE, CATABOLIC-RELATED"/>
    <property type="match status" value="1"/>
</dbReference>
<dbReference type="Gene3D" id="3.20.20.10">
    <property type="entry name" value="Alanine racemase"/>
    <property type="match status" value="1"/>
</dbReference>
<dbReference type="RefSeq" id="WP_086043356.1">
    <property type="nucleotide sequence ID" value="NZ_CBCRZA010000010.1"/>
</dbReference>
<evidence type="ECO:0000256" key="6">
    <source>
        <dbReference type="PIRSR" id="PIRSR600821-52"/>
    </source>
</evidence>
<evidence type="ECO:0000256" key="2">
    <source>
        <dbReference type="ARBA" id="ARBA00022898"/>
    </source>
</evidence>
<dbReference type="Gene3D" id="2.40.37.10">
    <property type="entry name" value="Lyase, Ornithine Decarboxylase, Chain A, domain 1"/>
    <property type="match status" value="1"/>
</dbReference>
<evidence type="ECO:0000256" key="5">
    <source>
        <dbReference type="PIRSR" id="PIRSR600821-50"/>
    </source>
</evidence>
<comment type="similarity">
    <text evidence="4">Belongs to the alanine racemase family.</text>
</comment>
<evidence type="ECO:0000259" key="7">
    <source>
        <dbReference type="SMART" id="SM01005"/>
    </source>
</evidence>
<evidence type="ECO:0000313" key="9">
    <source>
        <dbReference type="Proteomes" id="UP000194154"/>
    </source>
</evidence>
<feature type="active site" description="Proton acceptor; specific for L-alanine" evidence="4">
    <location>
        <position position="263"/>
    </location>
</feature>
<dbReference type="GO" id="GO:0009252">
    <property type="term" value="P:peptidoglycan biosynthetic process"/>
    <property type="evidence" value="ECO:0007669"/>
    <property type="project" value="TreeGrafter"/>
</dbReference>